<feature type="transmembrane region" description="Helical" evidence="5">
    <location>
        <begin position="223"/>
        <end position="243"/>
    </location>
</feature>
<reference evidence="7 8" key="1">
    <citation type="journal article" date="2012" name="PLoS Pathog.">
        <title>Diverse lifestyles and strategies of plant pathogenesis encoded in the genomes of eighteen Dothideomycetes fungi.</title>
        <authorList>
            <person name="Ohm R.A."/>
            <person name="Feau N."/>
            <person name="Henrissat B."/>
            <person name="Schoch C.L."/>
            <person name="Horwitz B.A."/>
            <person name="Barry K.W."/>
            <person name="Condon B.J."/>
            <person name="Copeland A.C."/>
            <person name="Dhillon B."/>
            <person name="Glaser F."/>
            <person name="Hesse C.N."/>
            <person name="Kosti I."/>
            <person name="LaButti K."/>
            <person name="Lindquist E.A."/>
            <person name="Lucas S."/>
            <person name="Salamov A.A."/>
            <person name="Bradshaw R.E."/>
            <person name="Ciuffetti L."/>
            <person name="Hamelin R.C."/>
            <person name="Kema G.H.J."/>
            <person name="Lawrence C."/>
            <person name="Scott J.A."/>
            <person name="Spatafora J.W."/>
            <person name="Turgeon B.G."/>
            <person name="de Wit P.J.G.M."/>
            <person name="Zhong S."/>
            <person name="Goodwin S.B."/>
            <person name="Grigoriev I.V."/>
        </authorList>
    </citation>
    <scope>NUCLEOTIDE SEQUENCE [LARGE SCALE GENOMIC DNA]</scope>
    <source>
        <strain evidence="7 8">UAMH 10762</strain>
    </source>
</reference>
<feature type="transmembrane region" description="Helical" evidence="5">
    <location>
        <begin position="63"/>
        <end position="93"/>
    </location>
</feature>
<dbReference type="HOGENOM" id="CLU_008455_13_7_1"/>
<dbReference type="OMA" id="AISDMFF"/>
<dbReference type="Pfam" id="PF07690">
    <property type="entry name" value="MFS_1"/>
    <property type="match status" value="1"/>
</dbReference>
<keyword evidence="4 5" id="KW-0472">Membrane</keyword>
<name>M2NBN1_BAUPA</name>
<feature type="transmembrane region" description="Helical" evidence="5">
    <location>
        <begin position="476"/>
        <end position="497"/>
    </location>
</feature>
<evidence type="ECO:0000256" key="5">
    <source>
        <dbReference type="SAM" id="Phobius"/>
    </source>
</evidence>
<feature type="transmembrane region" description="Helical" evidence="5">
    <location>
        <begin position="443"/>
        <end position="464"/>
    </location>
</feature>
<feature type="transmembrane region" description="Helical" evidence="5">
    <location>
        <begin position="384"/>
        <end position="402"/>
    </location>
</feature>
<evidence type="ECO:0000256" key="1">
    <source>
        <dbReference type="ARBA" id="ARBA00004141"/>
    </source>
</evidence>
<dbReference type="InterPro" id="IPR011701">
    <property type="entry name" value="MFS"/>
</dbReference>
<comment type="subcellular location">
    <subcellularLocation>
        <location evidence="1">Membrane</location>
        <topology evidence="1">Multi-pass membrane protein</topology>
    </subcellularLocation>
</comment>
<gene>
    <name evidence="7" type="ORF">BAUCODRAFT_480367</name>
</gene>
<dbReference type="GO" id="GO:0022857">
    <property type="term" value="F:transmembrane transporter activity"/>
    <property type="evidence" value="ECO:0007669"/>
    <property type="project" value="InterPro"/>
</dbReference>
<feature type="transmembrane region" description="Helical" evidence="5">
    <location>
        <begin position="135"/>
        <end position="153"/>
    </location>
</feature>
<evidence type="ECO:0000256" key="2">
    <source>
        <dbReference type="ARBA" id="ARBA00022692"/>
    </source>
</evidence>
<keyword evidence="3 5" id="KW-1133">Transmembrane helix</keyword>
<dbReference type="InterPro" id="IPR036259">
    <property type="entry name" value="MFS_trans_sf"/>
</dbReference>
<evidence type="ECO:0000256" key="4">
    <source>
        <dbReference type="ARBA" id="ARBA00023136"/>
    </source>
</evidence>
<feature type="transmembrane region" description="Helical" evidence="5">
    <location>
        <begin position="165"/>
        <end position="187"/>
    </location>
</feature>
<dbReference type="PROSITE" id="PS50850">
    <property type="entry name" value="MFS"/>
    <property type="match status" value="1"/>
</dbReference>
<dbReference type="AlphaFoldDB" id="M2NBN1"/>
<evidence type="ECO:0000259" key="6">
    <source>
        <dbReference type="PROSITE" id="PS50850"/>
    </source>
</evidence>
<protein>
    <recommendedName>
        <fullName evidence="6">Major facilitator superfamily (MFS) profile domain-containing protein</fullName>
    </recommendedName>
</protein>
<dbReference type="PANTHER" id="PTHR23502">
    <property type="entry name" value="MAJOR FACILITATOR SUPERFAMILY"/>
    <property type="match status" value="1"/>
</dbReference>
<dbReference type="GO" id="GO:0005886">
    <property type="term" value="C:plasma membrane"/>
    <property type="evidence" value="ECO:0007669"/>
    <property type="project" value="TreeGrafter"/>
</dbReference>
<feature type="domain" description="Major facilitator superfamily (MFS) profile" evidence="6">
    <location>
        <begin position="69"/>
        <end position="515"/>
    </location>
</feature>
<dbReference type="Gene3D" id="1.20.1250.20">
    <property type="entry name" value="MFS general substrate transporter like domains"/>
    <property type="match status" value="1"/>
</dbReference>
<dbReference type="eggNOG" id="KOG0255">
    <property type="taxonomic scope" value="Eukaryota"/>
</dbReference>
<evidence type="ECO:0000313" key="7">
    <source>
        <dbReference type="EMBL" id="EMC96554.1"/>
    </source>
</evidence>
<dbReference type="SUPFAM" id="SSF103473">
    <property type="entry name" value="MFS general substrate transporter"/>
    <property type="match status" value="1"/>
</dbReference>
<dbReference type="GeneID" id="19114762"/>
<keyword evidence="2 5" id="KW-0812">Transmembrane</keyword>
<proteinExistence type="predicted"/>
<dbReference type="KEGG" id="bcom:BAUCODRAFT_480367"/>
<evidence type="ECO:0000256" key="3">
    <source>
        <dbReference type="ARBA" id="ARBA00022989"/>
    </source>
</evidence>
<dbReference type="OrthoDB" id="2585655at2759"/>
<dbReference type="PANTHER" id="PTHR23502:SF2">
    <property type="entry name" value="TRANSPORTER, PUTATIVE (AFU_ORTHOLOGUE AFUA_2G08910)-RELATED"/>
    <property type="match status" value="1"/>
</dbReference>
<feature type="transmembrane region" description="Helical" evidence="5">
    <location>
        <begin position="408"/>
        <end position="431"/>
    </location>
</feature>
<feature type="transmembrane region" description="Helical" evidence="5">
    <location>
        <begin position="301"/>
        <end position="323"/>
    </location>
</feature>
<feature type="transmembrane region" description="Helical" evidence="5">
    <location>
        <begin position="105"/>
        <end position="123"/>
    </location>
</feature>
<sequence length="515" mass="56828">MDENIAGTVHLHHASSDEKTAVIAEHHEVVHRTTTGNIYVTRNGIELVPTPSTDPNDPLNWPFFWKISVLICICCSSLMIAFCAAGIIPGFMAIAEAYHTDINHVSYLVSVNVLWLALGPIIWSPICDTYGRRPVYLLAMFITLVSSIACAVAKSYGIQVFTRMLQGFGASGAFTVGAGSIADVYFLHERGLYTGCWIAIGQSGPFIAPMITGAVIENAGWRWSLWLMAIFAGVFLVMMFFFLPETLYIRHLGTENIENTAGVQPKRKRLFAQMEFRRISPRPISFLEFFRPLYMLRYPSVGLIALSWCFGVALPDIGISNIVPLAFGGVYGWGPRAQGLSNAGFLVGCLLGEAFAGPMSDLYIRYRLKRNGGVFIPEMRLHPVIPGLILMPLGLAGFGVCVQHQTHWIGPVSMMAVTIFGYQQTVSLGMAYGIDCYKPQAPYVAAAMIFCRQLFGFTVNYWLLPWVENQGFQNSYIAQGALTLVLGSGPILLLMLFGQRWREAMPVPKGFGTSQ</sequence>
<feature type="transmembrane region" description="Helical" evidence="5">
    <location>
        <begin position="343"/>
        <end position="364"/>
    </location>
</feature>
<dbReference type="EMBL" id="KB445555">
    <property type="protein sequence ID" value="EMC96554.1"/>
    <property type="molecule type" value="Genomic_DNA"/>
</dbReference>
<organism evidence="7 8">
    <name type="scientific">Baudoinia panamericana (strain UAMH 10762)</name>
    <name type="common">Angels' share fungus</name>
    <name type="synonym">Baudoinia compniacensis (strain UAMH 10762)</name>
    <dbReference type="NCBI Taxonomy" id="717646"/>
    <lineage>
        <taxon>Eukaryota</taxon>
        <taxon>Fungi</taxon>
        <taxon>Dikarya</taxon>
        <taxon>Ascomycota</taxon>
        <taxon>Pezizomycotina</taxon>
        <taxon>Dothideomycetes</taxon>
        <taxon>Dothideomycetidae</taxon>
        <taxon>Mycosphaerellales</taxon>
        <taxon>Teratosphaeriaceae</taxon>
        <taxon>Baudoinia</taxon>
    </lineage>
</organism>
<keyword evidence="8" id="KW-1185">Reference proteome</keyword>
<accession>M2NBN1</accession>
<dbReference type="RefSeq" id="XP_007676573.1">
    <property type="nucleotide sequence ID" value="XM_007678383.1"/>
</dbReference>
<evidence type="ECO:0000313" key="8">
    <source>
        <dbReference type="Proteomes" id="UP000011761"/>
    </source>
</evidence>
<dbReference type="InterPro" id="IPR020846">
    <property type="entry name" value="MFS_dom"/>
</dbReference>
<dbReference type="Proteomes" id="UP000011761">
    <property type="component" value="Unassembled WGS sequence"/>
</dbReference>